<dbReference type="InterPro" id="IPR039422">
    <property type="entry name" value="MarR/SlyA-like"/>
</dbReference>
<feature type="region of interest" description="Disordered" evidence="1">
    <location>
        <begin position="157"/>
        <end position="207"/>
    </location>
</feature>
<proteinExistence type="predicted"/>
<dbReference type="Gene3D" id="1.10.10.10">
    <property type="entry name" value="Winged helix-like DNA-binding domain superfamily/Winged helix DNA-binding domain"/>
    <property type="match status" value="1"/>
</dbReference>
<keyword evidence="4" id="KW-1185">Reference proteome</keyword>
<feature type="domain" description="HTH marR-type" evidence="2">
    <location>
        <begin position="21"/>
        <end position="153"/>
    </location>
</feature>
<evidence type="ECO:0000313" key="4">
    <source>
        <dbReference type="Proteomes" id="UP001501444"/>
    </source>
</evidence>
<dbReference type="PANTHER" id="PTHR33164:SF89">
    <property type="entry name" value="MARR FAMILY REGULATORY PROTEIN"/>
    <property type="match status" value="1"/>
</dbReference>
<dbReference type="Proteomes" id="UP001501444">
    <property type="component" value="Unassembled WGS sequence"/>
</dbReference>
<evidence type="ECO:0000256" key="1">
    <source>
        <dbReference type="SAM" id="MobiDB-lite"/>
    </source>
</evidence>
<dbReference type="PROSITE" id="PS50995">
    <property type="entry name" value="HTH_MARR_2"/>
    <property type="match status" value="1"/>
</dbReference>
<dbReference type="InterPro" id="IPR036390">
    <property type="entry name" value="WH_DNA-bd_sf"/>
</dbReference>
<organism evidence="3 4">
    <name type="scientific">Dactylosporangium salmoneum</name>
    <dbReference type="NCBI Taxonomy" id="53361"/>
    <lineage>
        <taxon>Bacteria</taxon>
        <taxon>Bacillati</taxon>
        <taxon>Actinomycetota</taxon>
        <taxon>Actinomycetes</taxon>
        <taxon>Micromonosporales</taxon>
        <taxon>Micromonosporaceae</taxon>
        <taxon>Dactylosporangium</taxon>
    </lineage>
</organism>
<feature type="compositionally biased region" description="Basic residues" evidence="1">
    <location>
        <begin position="164"/>
        <end position="173"/>
    </location>
</feature>
<comment type="caution">
    <text evidence="3">The sequence shown here is derived from an EMBL/GenBank/DDBJ whole genome shotgun (WGS) entry which is preliminary data.</text>
</comment>
<dbReference type="PANTHER" id="PTHR33164">
    <property type="entry name" value="TRANSCRIPTIONAL REGULATOR, MARR FAMILY"/>
    <property type="match status" value="1"/>
</dbReference>
<gene>
    <name evidence="3" type="ORF">GCM10010170_058950</name>
</gene>
<dbReference type="Pfam" id="PF12802">
    <property type="entry name" value="MarR_2"/>
    <property type="match status" value="1"/>
</dbReference>
<dbReference type="PRINTS" id="PR00598">
    <property type="entry name" value="HTHMARR"/>
</dbReference>
<sequence>MSESFSFEYHSAMSSRRQPTPRGAAFLLAQIGAHAAERFAQRVQQLGLTPPDVGLLRMIAAQPGRSQQSVAVDLGVVPSRVVALVDNLDHKGLVERRPGETDRRHHALHLTAEGEQLMMEMRTIASAHDDDICAALNGEERVQLAGMLQRIAEQQGLTPGVHPGFRHLGARRRPNAEDGAVAADGPRRTAGPRSRTGPADGPNPRER</sequence>
<evidence type="ECO:0000313" key="3">
    <source>
        <dbReference type="EMBL" id="GAA2362674.1"/>
    </source>
</evidence>
<accession>A0ABN3GVV3</accession>
<dbReference type="SUPFAM" id="SSF46785">
    <property type="entry name" value="Winged helix' DNA-binding domain"/>
    <property type="match status" value="1"/>
</dbReference>
<protein>
    <recommendedName>
        <fullName evidence="2">HTH marR-type domain-containing protein</fullName>
    </recommendedName>
</protein>
<evidence type="ECO:0000259" key="2">
    <source>
        <dbReference type="PROSITE" id="PS50995"/>
    </source>
</evidence>
<reference evidence="3 4" key="1">
    <citation type="journal article" date="2019" name="Int. J. Syst. Evol. Microbiol.">
        <title>The Global Catalogue of Microorganisms (GCM) 10K type strain sequencing project: providing services to taxonomists for standard genome sequencing and annotation.</title>
        <authorList>
            <consortium name="The Broad Institute Genomics Platform"/>
            <consortium name="The Broad Institute Genome Sequencing Center for Infectious Disease"/>
            <person name="Wu L."/>
            <person name="Ma J."/>
        </authorList>
    </citation>
    <scope>NUCLEOTIDE SEQUENCE [LARGE SCALE GENOMIC DNA]</scope>
    <source>
        <strain evidence="3 4">JCM 3272</strain>
    </source>
</reference>
<dbReference type="EMBL" id="BAAARV010000056">
    <property type="protein sequence ID" value="GAA2362674.1"/>
    <property type="molecule type" value="Genomic_DNA"/>
</dbReference>
<name>A0ABN3GVV3_9ACTN</name>
<dbReference type="InterPro" id="IPR036388">
    <property type="entry name" value="WH-like_DNA-bd_sf"/>
</dbReference>
<dbReference type="InterPro" id="IPR000835">
    <property type="entry name" value="HTH_MarR-typ"/>
</dbReference>
<dbReference type="SMART" id="SM00347">
    <property type="entry name" value="HTH_MARR"/>
    <property type="match status" value="1"/>
</dbReference>